<keyword evidence="2" id="KW-0479">Metal-binding</keyword>
<dbReference type="GO" id="GO:0005634">
    <property type="term" value="C:nucleus"/>
    <property type="evidence" value="ECO:0007669"/>
    <property type="project" value="TreeGrafter"/>
</dbReference>
<proteinExistence type="inferred from homology"/>
<dbReference type="Pfam" id="PF04438">
    <property type="entry name" value="zf-HIT"/>
    <property type="match status" value="1"/>
</dbReference>
<dbReference type="GO" id="GO:0070761">
    <property type="term" value="C:pre-snoRNP complex"/>
    <property type="evidence" value="ECO:0007669"/>
    <property type="project" value="TreeGrafter"/>
</dbReference>
<dbReference type="InterPro" id="IPR057721">
    <property type="entry name" value="BCD1_alpha/beta"/>
</dbReference>
<organism evidence="9">
    <name type="scientific">Cryptosporidium hominis</name>
    <dbReference type="NCBI Taxonomy" id="237895"/>
    <lineage>
        <taxon>Eukaryota</taxon>
        <taxon>Sar</taxon>
        <taxon>Alveolata</taxon>
        <taxon>Apicomplexa</taxon>
        <taxon>Conoidasida</taxon>
        <taxon>Coccidia</taxon>
        <taxon>Eucoccidiorida</taxon>
        <taxon>Eimeriorina</taxon>
        <taxon>Cryptosporidiidae</taxon>
        <taxon>Cryptosporidium</taxon>
    </lineage>
</organism>
<dbReference type="SUPFAM" id="SSF144232">
    <property type="entry name" value="HIT/MYND zinc finger-like"/>
    <property type="match status" value="1"/>
</dbReference>
<dbReference type="OrthoDB" id="272357at2759"/>
<dbReference type="InterPro" id="IPR007529">
    <property type="entry name" value="Znf_HIT"/>
</dbReference>
<dbReference type="VEuPathDB" id="CryptoDB:GY17_00001571"/>
<dbReference type="InterPro" id="IPR051639">
    <property type="entry name" value="BCD1"/>
</dbReference>
<dbReference type="Proteomes" id="UP000199752">
    <property type="component" value="Chromosome 5"/>
</dbReference>
<feature type="domain" description="HIT-type" evidence="8">
    <location>
        <begin position="18"/>
        <end position="51"/>
    </location>
</feature>
<keyword evidence="4" id="KW-0862">Zinc</keyword>
<comment type="similarity">
    <text evidence="6">Belongs to the BCD1 family.</text>
</comment>
<name>A0A0S4TFT8_CRYHO</name>
<comment type="function">
    <text evidence="5">Required for box C/D snoRNAs accumulation involved in snoRNA processing, snoRNA transport to the nucleolus and ribosome biogenesis.</text>
</comment>
<dbReference type="PROSITE" id="PS51083">
    <property type="entry name" value="ZF_HIT"/>
    <property type="match status" value="1"/>
</dbReference>
<evidence type="ECO:0000256" key="3">
    <source>
        <dbReference type="ARBA" id="ARBA00022771"/>
    </source>
</evidence>
<dbReference type="EMBL" id="LN877951">
    <property type="protein sequence ID" value="CUV06365.1"/>
    <property type="molecule type" value="Genomic_DNA"/>
</dbReference>
<evidence type="ECO:0000313" key="11">
    <source>
        <dbReference type="Proteomes" id="UP001429100"/>
    </source>
</evidence>
<dbReference type="GO" id="GO:0008270">
    <property type="term" value="F:zinc ion binding"/>
    <property type="evidence" value="ECO:0007669"/>
    <property type="project" value="UniProtKB-UniRule"/>
</dbReference>
<evidence type="ECO:0000256" key="7">
    <source>
        <dbReference type="PROSITE-ProRule" id="PRU00453"/>
    </source>
</evidence>
<dbReference type="PANTHER" id="PTHR13483:SF3">
    <property type="entry name" value="BOX C_D SNORNA PROTEIN 1"/>
    <property type="match status" value="1"/>
</dbReference>
<reference evidence="10 11" key="1">
    <citation type="submission" date="2014-11" db="EMBL/GenBank/DDBJ databases">
        <title>Comparative genomic analysis of Cryptosporidium hominis reveals occurrence of genetic recombination in virulent subtypes.</title>
        <authorList>
            <person name="Guo Y."/>
            <person name="Tang K."/>
            <person name="Frace M."/>
            <person name="Li N."/>
            <person name="Roellig D.M."/>
            <person name="Sammons S."/>
            <person name="Knipe K."/>
            <person name="Rowe L."/>
            <person name="Feng Y."/>
            <person name="Xiao L."/>
        </authorList>
    </citation>
    <scope>NUCLEOTIDE SEQUENCE [LARGE SCALE GENOMIC DNA]</scope>
    <source>
        <strain evidence="10">30976</strain>
    </source>
</reference>
<evidence type="ECO:0000256" key="4">
    <source>
        <dbReference type="ARBA" id="ARBA00022833"/>
    </source>
</evidence>
<dbReference type="VEuPathDB" id="CryptoDB:Chro.50475"/>
<evidence type="ECO:0000256" key="6">
    <source>
        <dbReference type="ARBA" id="ARBA00049654"/>
    </source>
</evidence>
<dbReference type="AlphaFoldDB" id="A0A0S4TFT8"/>
<reference evidence="10 11" key="3">
    <citation type="submission" date="2017-10" db="EMBL/GenBank/DDBJ databases">
        <title>Consistent, comparative and evidence-based genome annotation and re-annotation for the closely-related species, Cryptosporidium parvum, C. hominis and C. tyzzeri.</title>
        <authorList>
            <person name="Baptista R.P."/>
            <person name="Li Y."/>
            <person name="Sateriale A."/>
            <person name="Striepen B."/>
            <person name="Kissinger J.C."/>
        </authorList>
    </citation>
    <scope>NUCLEOTIDE SEQUENCE [LARGE SCALE GENOMIC DNA]</scope>
    <source>
        <strain evidence="10">30976</strain>
    </source>
</reference>
<dbReference type="CDD" id="cd23023">
    <property type="entry name" value="zf-HIT_BCD1"/>
    <property type="match status" value="1"/>
</dbReference>
<evidence type="ECO:0000313" key="9">
    <source>
        <dbReference type="EMBL" id="CUV06365.1"/>
    </source>
</evidence>
<dbReference type="PANTHER" id="PTHR13483">
    <property type="entry name" value="BOX C_D SNORNA PROTEIN 1-RELATED"/>
    <property type="match status" value="1"/>
</dbReference>
<dbReference type="Pfam" id="PF25790">
    <property type="entry name" value="BCD1"/>
    <property type="match status" value="1"/>
</dbReference>
<dbReference type="Proteomes" id="UP001429100">
    <property type="component" value="Unassembled WGS sequence"/>
</dbReference>
<dbReference type="GO" id="GO:0000463">
    <property type="term" value="P:maturation of LSU-rRNA from tricistronic rRNA transcript (SSU-rRNA, 5.8S rRNA, LSU-rRNA)"/>
    <property type="evidence" value="ECO:0007669"/>
    <property type="project" value="TreeGrafter"/>
</dbReference>
<sequence>MDIGDALLAEKQDQNRKCENCDNDYKYKCPACNTKSCSLECINHHKSKTGCDGDGMKKHIGRNIAISQYNCDDMWRDFNFLEEMRRRILNASRHQGKEKHIENQIIQENFGLISSLRGRIGEYKGRVKINKEQKLVTVIKETSKLPRHSPIPLLKKACSIRKIKIYFCPINEMEIRKNNTTYYNKKDDLLLWKMEFNIYQDNNLIEKKYLDNISENEIVIETILKLMINLDKNNIKQVLLMNNFKDENNKAFQEMDLNKSFKENLIGKNIIEFPRFKVEIHKS</sequence>
<protein>
    <submittedName>
        <fullName evidence="10">Uncharacterized protein with HIT-type Zinc finger</fullName>
    </submittedName>
</protein>
<accession>A0A0S4TFT8</accession>
<dbReference type="GO" id="GO:0048254">
    <property type="term" value="P:snoRNA localization"/>
    <property type="evidence" value="ECO:0007669"/>
    <property type="project" value="TreeGrafter"/>
</dbReference>
<gene>
    <name evidence="9" type="ORF">CHUDEA5_3780</name>
    <name evidence="10" type="ORF">GY17_00001571</name>
</gene>
<evidence type="ECO:0000259" key="8">
    <source>
        <dbReference type="PROSITE" id="PS51083"/>
    </source>
</evidence>
<keyword evidence="1" id="KW-0597">Phosphoprotein</keyword>
<reference evidence="9" key="2">
    <citation type="submission" date="2015-08" db="EMBL/GenBank/DDBJ databases">
        <authorList>
            <person name="Babu N.S."/>
            <person name="Beckwith C.J."/>
            <person name="Beseler K.G."/>
            <person name="Brison A."/>
            <person name="Carone J.V."/>
            <person name="Caskin T.P."/>
            <person name="Diamond M."/>
            <person name="Durham M.E."/>
            <person name="Foxe J.M."/>
            <person name="Go M."/>
            <person name="Henderson B.A."/>
            <person name="Jones I.B."/>
            <person name="McGettigan J.A."/>
            <person name="Micheletti S.J."/>
            <person name="Nasrallah M.E."/>
            <person name="Ortiz D."/>
            <person name="Piller C.R."/>
            <person name="Privatt S.R."/>
            <person name="Schneider S.L."/>
            <person name="Sharp S."/>
            <person name="Smith T.C."/>
            <person name="Stanton J.D."/>
            <person name="Ullery H.E."/>
            <person name="Wilson R.J."/>
            <person name="Serrano M.G."/>
            <person name="Buck G."/>
            <person name="Lee V."/>
            <person name="Wang Y."/>
            <person name="Carvalho R."/>
            <person name="Voegtly L."/>
            <person name="Shi R."/>
            <person name="Duckworth R."/>
            <person name="Johnson A."/>
            <person name="Loviza R."/>
            <person name="Walstead R."/>
            <person name="Shah Z."/>
            <person name="Kiflezghi M."/>
            <person name="Wade K."/>
            <person name="Ball S.L."/>
            <person name="Bradley K.W."/>
            <person name="Asai D.J."/>
            <person name="Bowman C.A."/>
            <person name="Russell D.A."/>
            <person name="Pope W.H."/>
            <person name="Jacobs-Sera D."/>
            <person name="Hendrix R.W."/>
            <person name="Hatfull G.F."/>
        </authorList>
    </citation>
    <scope>NUCLEOTIDE SEQUENCE [LARGE SCALE GENOMIC DNA]</scope>
</reference>
<keyword evidence="11" id="KW-1185">Reference proteome</keyword>
<dbReference type="GO" id="GO:0000492">
    <property type="term" value="P:box C/D snoRNP assembly"/>
    <property type="evidence" value="ECO:0007669"/>
    <property type="project" value="TreeGrafter"/>
</dbReference>
<dbReference type="VEuPathDB" id="CryptoDB:ChTU502y2012_410g0345"/>
<dbReference type="EMBL" id="JTAI01000013">
    <property type="protein sequence ID" value="PPS96848.1"/>
    <property type="molecule type" value="Genomic_DNA"/>
</dbReference>
<evidence type="ECO:0000313" key="10">
    <source>
        <dbReference type="EMBL" id="PPS96848.1"/>
    </source>
</evidence>
<evidence type="ECO:0000256" key="2">
    <source>
        <dbReference type="ARBA" id="ARBA00022723"/>
    </source>
</evidence>
<evidence type="ECO:0000256" key="5">
    <source>
        <dbReference type="ARBA" id="ARBA00049598"/>
    </source>
</evidence>
<evidence type="ECO:0000256" key="1">
    <source>
        <dbReference type="ARBA" id="ARBA00022553"/>
    </source>
</evidence>
<dbReference type="VEuPathDB" id="CryptoDB:CHUDEA5_3780"/>
<keyword evidence="3 7" id="KW-0863">Zinc-finger</keyword>
<dbReference type="Gene3D" id="3.30.60.190">
    <property type="match status" value="1"/>
</dbReference>